<dbReference type="EMBL" id="JAPDRK010000002">
    <property type="protein sequence ID" value="KAJ9615247.1"/>
    <property type="molecule type" value="Genomic_DNA"/>
</dbReference>
<keyword evidence="3" id="KW-1185">Reference proteome</keyword>
<dbReference type="Proteomes" id="UP001172673">
    <property type="component" value="Unassembled WGS sequence"/>
</dbReference>
<evidence type="ECO:0000313" key="3">
    <source>
        <dbReference type="Proteomes" id="UP001172673"/>
    </source>
</evidence>
<feature type="domain" description="Linalool dehydratase/isomerase" evidence="1">
    <location>
        <begin position="62"/>
        <end position="408"/>
    </location>
</feature>
<accession>A0AA39CPH3</accession>
<gene>
    <name evidence="2" type="ORF">H2200_001321</name>
</gene>
<protein>
    <recommendedName>
        <fullName evidence="1">Linalool dehydratase/isomerase domain-containing protein</fullName>
    </recommendedName>
</protein>
<reference evidence="2" key="1">
    <citation type="submission" date="2022-10" db="EMBL/GenBank/DDBJ databases">
        <title>Culturing micro-colonial fungi from biological soil crusts in the Mojave desert and describing Neophaeococcomyces mojavensis, and introducing the new genera and species Taxawa tesnikishii.</title>
        <authorList>
            <person name="Kurbessoian T."/>
            <person name="Stajich J.E."/>
        </authorList>
    </citation>
    <scope>NUCLEOTIDE SEQUENCE</scope>
    <source>
        <strain evidence="2">TK_41</strain>
    </source>
</reference>
<name>A0AA39CPH3_9EURO</name>
<sequence>MARSNTKSLPATLSLDVSKYPKLSPAQVGHLRHIHNLAHQPDGEWSKMGAQEPLQEFLDAYRYQLATMAYAVGVTHYHRLPALRSIFRPLLRQLIHKMLRREVWSYWFTTSLGGVLTDPSLKKLREPWADPVVRENIMYSGHLLLMTSLYGMLFDDDEFEKPDSIVFDWNPMFFGLGRETFTYDNRSLQAAITREMERNGWVGVCCEPNVVFVVCNQFPIIAMRYNDSRDGTDKVDQILTKYRAAWDKKGMVSSNGLFVDMWMVKQDFIVPPRDIGWTAWAGTFMNAWNHDLVTDLYPKQVSGFITNVDGRVRLQPPVVANHFRQLKAEEASATESEKLRESVKLAKAEIETATAPPFPYTKPCFGYVTQWLSELGQTELLDGLLAYADENLNPTWENGGLYYPRNDTPFVFADKEDIEGVKWTHISPFCGNAAIGYSRLNVKDGQRVMYEKPWTREHLASTPYIDGLDSFSSEHGVSVLRGFWDEENQALILTIKGWDFDGKLCPEAVSVEPAARNLQAGTWAAYVDGKLFASAEIKGLPEEVLRIKVEVKRGEEVDVVYVKADYGANGHANGHIAS</sequence>
<dbReference type="Pfam" id="PF18566">
    <property type="entry name" value="Ldi"/>
    <property type="match status" value="1"/>
</dbReference>
<proteinExistence type="predicted"/>
<dbReference type="InterPro" id="IPR041411">
    <property type="entry name" value="Ldi"/>
</dbReference>
<organism evidence="2 3">
    <name type="scientific">Cladophialophora chaetospira</name>
    <dbReference type="NCBI Taxonomy" id="386627"/>
    <lineage>
        <taxon>Eukaryota</taxon>
        <taxon>Fungi</taxon>
        <taxon>Dikarya</taxon>
        <taxon>Ascomycota</taxon>
        <taxon>Pezizomycotina</taxon>
        <taxon>Eurotiomycetes</taxon>
        <taxon>Chaetothyriomycetidae</taxon>
        <taxon>Chaetothyriales</taxon>
        <taxon>Herpotrichiellaceae</taxon>
        <taxon>Cladophialophora</taxon>
    </lineage>
</organism>
<evidence type="ECO:0000259" key="1">
    <source>
        <dbReference type="Pfam" id="PF18566"/>
    </source>
</evidence>
<evidence type="ECO:0000313" key="2">
    <source>
        <dbReference type="EMBL" id="KAJ9615247.1"/>
    </source>
</evidence>
<dbReference type="AlphaFoldDB" id="A0AA39CPH3"/>
<comment type="caution">
    <text evidence="2">The sequence shown here is derived from an EMBL/GenBank/DDBJ whole genome shotgun (WGS) entry which is preliminary data.</text>
</comment>